<reference evidence="3" key="1">
    <citation type="submission" date="2022-03" db="EMBL/GenBank/DDBJ databases">
        <title>Complete genome sequence of Caldinitratiruptor microaerophilus.</title>
        <authorList>
            <person name="Mukaiyama R."/>
            <person name="Nishiyama T."/>
            <person name="Ueda K."/>
        </authorList>
    </citation>
    <scope>NUCLEOTIDE SEQUENCE</scope>
    <source>
        <strain evidence="3">JCM 16183</strain>
    </source>
</reference>
<dbReference type="RefSeq" id="WP_264843219.1">
    <property type="nucleotide sequence ID" value="NZ_AP025628.1"/>
</dbReference>
<name>A0AA35G7A4_9FIRM</name>
<protein>
    <submittedName>
        <fullName evidence="3">Universal stress protein YxiE</fullName>
    </submittedName>
</protein>
<dbReference type="InterPro" id="IPR006016">
    <property type="entry name" value="UspA"/>
</dbReference>
<dbReference type="KEGG" id="cmic:caldi_01930"/>
<dbReference type="SUPFAM" id="SSF52402">
    <property type="entry name" value="Adenine nucleotide alpha hydrolases-like"/>
    <property type="match status" value="1"/>
</dbReference>
<dbReference type="AlphaFoldDB" id="A0AA35G7A4"/>
<feature type="domain" description="UspA" evidence="2">
    <location>
        <begin position="1"/>
        <end position="141"/>
    </location>
</feature>
<comment type="similarity">
    <text evidence="1">Belongs to the universal stress protein A family.</text>
</comment>
<dbReference type="Proteomes" id="UP001163687">
    <property type="component" value="Chromosome"/>
</dbReference>
<dbReference type="InterPro" id="IPR006015">
    <property type="entry name" value="Universal_stress_UspA"/>
</dbReference>
<dbReference type="Gene3D" id="3.40.50.620">
    <property type="entry name" value="HUPs"/>
    <property type="match status" value="1"/>
</dbReference>
<keyword evidence="4" id="KW-1185">Reference proteome</keyword>
<gene>
    <name evidence="3" type="primary">yxiE</name>
    <name evidence="3" type="ORF">caldi_01930</name>
</gene>
<evidence type="ECO:0000256" key="1">
    <source>
        <dbReference type="ARBA" id="ARBA00008791"/>
    </source>
</evidence>
<dbReference type="PANTHER" id="PTHR46268:SF6">
    <property type="entry name" value="UNIVERSAL STRESS PROTEIN UP12"/>
    <property type="match status" value="1"/>
</dbReference>
<dbReference type="PRINTS" id="PR01438">
    <property type="entry name" value="UNVRSLSTRESS"/>
</dbReference>
<dbReference type="CDD" id="cd23659">
    <property type="entry name" value="USP_At3g01520-like"/>
    <property type="match status" value="1"/>
</dbReference>
<evidence type="ECO:0000259" key="2">
    <source>
        <dbReference type="Pfam" id="PF00582"/>
    </source>
</evidence>
<dbReference type="Pfam" id="PF00582">
    <property type="entry name" value="Usp"/>
    <property type="match status" value="1"/>
</dbReference>
<sequence>MKKVLVATDGSEHAEKALRWALDYGRRCGAELHVVTVVPALTPIPGSPGIPEYDRYMEAALAEAERLLAGIRERLAEGGAAVQVHSGTGRPSQEILRTAESIGADLIVVGSRGLSRLEGAILGSVSTEVVHLSRIPVVVVR</sequence>
<organism evidence="3 4">
    <name type="scientific">Caldinitratiruptor microaerophilus</name>
    <dbReference type="NCBI Taxonomy" id="671077"/>
    <lineage>
        <taxon>Bacteria</taxon>
        <taxon>Bacillati</taxon>
        <taxon>Bacillota</taxon>
        <taxon>Clostridia</taxon>
        <taxon>Eubacteriales</taxon>
        <taxon>Symbiobacteriaceae</taxon>
        <taxon>Caldinitratiruptor</taxon>
    </lineage>
</organism>
<evidence type="ECO:0000313" key="3">
    <source>
        <dbReference type="EMBL" id="BDG59103.1"/>
    </source>
</evidence>
<dbReference type="EMBL" id="AP025628">
    <property type="protein sequence ID" value="BDG59103.1"/>
    <property type="molecule type" value="Genomic_DNA"/>
</dbReference>
<dbReference type="PANTHER" id="PTHR46268">
    <property type="entry name" value="STRESS RESPONSE PROTEIN NHAX"/>
    <property type="match status" value="1"/>
</dbReference>
<accession>A0AA35G7A4</accession>
<evidence type="ECO:0000313" key="4">
    <source>
        <dbReference type="Proteomes" id="UP001163687"/>
    </source>
</evidence>
<dbReference type="InterPro" id="IPR014729">
    <property type="entry name" value="Rossmann-like_a/b/a_fold"/>
</dbReference>
<proteinExistence type="inferred from homology"/>